<evidence type="ECO:0000313" key="1">
    <source>
        <dbReference type="EMBL" id="SEF12586.1"/>
    </source>
</evidence>
<name>A0A1H5PFV5_9MICC</name>
<evidence type="ECO:0000313" key="2">
    <source>
        <dbReference type="Proteomes" id="UP000182725"/>
    </source>
</evidence>
<gene>
    <name evidence="1" type="ORF">SAMN04489740_4261</name>
</gene>
<sequence length="77" mass="8542">MNKQIQLPYSEDFFTIETQSVKRLFNLPIVRLSVRGQTLALPPDTAKLIGEAILTVVGSLDESEPTSPTPCRGRRSI</sequence>
<dbReference type="EMBL" id="FNTV01000002">
    <property type="protein sequence ID" value="SEF12586.1"/>
    <property type="molecule type" value="Genomic_DNA"/>
</dbReference>
<proteinExistence type="predicted"/>
<dbReference type="AlphaFoldDB" id="A0A1H5PFV5"/>
<reference evidence="1 2" key="1">
    <citation type="submission" date="2016-10" db="EMBL/GenBank/DDBJ databases">
        <authorList>
            <person name="de Groot N.N."/>
        </authorList>
    </citation>
    <scope>NUCLEOTIDE SEQUENCE [LARGE SCALE GENOMIC DNA]</scope>
    <source>
        <strain evidence="1 2">DSM 22274</strain>
    </source>
</reference>
<protein>
    <submittedName>
        <fullName evidence="1">Uncharacterized protein</fullName>
    </submittedName>
</protein>
<accession>A0A1H5PFV5</accession>
<organism evidence="1 2">
    <name type="scientific">Arthrobacter alpinus</name>
    <dbReference type="NCBI Taxonomy" id="656366"/>
    <lineage>
        <taxon>Bacteria</taxon>
        <taxon>Bacillati</taxon>
        <taxon>Actinomycetota</taxon>
        <taxon>Actinomycetes</taxon>
        <taxon>Micrococcales</taxon>
        <taxon>Micrococcaceae</taxon>
        <taxon>Arthrobacter</taxon>
    </lineage>
</organism>
<dbReference type="Proteomes" id="UP000182725">
    <property type="component" value="Unassembled WGS sequence"/>
</dbReference>